<dbReference type="AlphaFoldDB" id="Q2VZE9"/>
<dbReference type="EMBL" id="AP007255">
    <property type="protein sequence ID" value="BAE53026.1"/>
    <property type="molecule type" value="Genomic_DNA"/>
</dbReference>
<proteinExistence type="predicted"/>
<dbReference type="KEGG" id="mag:amb4222"/>
<organism evidence="1 2">
    <name type="scientific">Paramagnetospirillum magneticum (strain ATCC 700264 / AMB-1)</name>
    <name type="common">Magnetospirillum magneticum</name>
    <dbReference type="NCBI Taxonomy" id="342108"/>
    <lineage>
        <taxon>Bacteria</taxon>
        <taxon>Pseudomonadati</taxon>
        <taxon>Pseudomonadota</taxon>
        <taxon>Alphaproteobacteria</taxon>
        <taxon>Rhodospirillales</taxon>
        <taxon>Magnetospirillaceae</taxon>
        <taxon>Paramagnetospirillum</taxon>
    </lineage>
</organism>
<dbReference type="Proteomes" id="UP000007058">
    <property type="component" value="Chromosome"/>
</dbReference>
<name>Q2VZE9_PARM1</name>
<protein>
    <submittedName>
        <fullName evidence="1">Uncharacterized protein</fullName>
    </submittedName>
</protein>
<evidence type="ECO:0000313" key="2">
    <source>
        <dbReference type="Proteomes" id="UP000007058"/>
    </source>
</evidence>
<dbReference type="STRING" id="342108.amb4222"/>
<dbReference type="HOGENOM" id="CLU_2844677_0_0_5"/>
<sequence>MRLSAAVGSDCSRSMGSEAAGLVVPPAPWTAVPLAADFAAPPPVAARSAARNAAVASPEEPSPTR</sequence>
<keyword evidence="2" id="KW-1185">Reference proteome</keyword>
<accession>Q2VZE9</accession>
<evidence type="ECO:0000313" key="1">
    <source>
        <dbReference type="EMBL" id="BAE53026.1"/>
    </source>
</evidence>
<gene>
    <name evidence="1" type="ordered locus">amb4222</name>
</gene>
<reference evidence="1 2" key="1">
    <citation type="journal article" date="2005" name="DNA Res.">
        <title>Complete genome sequence of the facultative anaerobic magnetotactic bacterium Magnetospirillum sp. strain AMB-1.</title>
        <authorList>
            <person name="Matsunaga T."/>
            <person name="Okamura Y."/>
            <person name="Fukuda Y."/>
            <person name="Wahyudi A.T."/>
            <person name="Murase Y."/>
            <person name="Takeyama H."/>
        </authorList>
    </citation>
    <scope>NUCLEOTIDE SEQUENCE [LARGE SCALE GENOMIC DNA]</scope>
    <source>
        <strain evidence="2">ATCC 700264 / AMB-1</strain>
    </source>
</reference>